<dbReference type="AlphaFoldDB" id="A5YST6"/>
<dbReference type="SUPFAM" id="SSF53850">
    <property type="entry name" value="Periplasmic binding protein-like II"/>
    <property type="match status" value="1"/>
</dbReference>
<protein>
    <submittedName>
        <fullName evidence="4">Glycerol-3-phosphate-binding protein</fullName>
    </submittedName>
</protein>
<dbReference type="InterPro" id="IPR050490">
    <property type="entry name" value="Bact_solute-bd_prot1"/>
</dbReference>
<proteinExistence type="predicted"/>
<dbReference type="EMBL" id="EF583997">
    <property type="protein sequence ID" value="ABQ76043.1"/>
    <property type="molecule type" value="Genomic_DNA"/>
</dbReference>
<reference evidence="4" key="1">
    <citation type="journal article" date="2007" name="ISME J.">
        <title>Genomic plasticity in prokaryotes: the case of the square haloarchaeon.</title>
        <authorList>
            <person name="Cuadros-Orellana S."/>
            <person name="Martin-Cuadrado A.B."/>
            <person name="Legault B."/>
            <person name="D'Auria G."/>
            <person name="Zhaxybayeva O."/>
            <person name="Papke R.T."/>
            <person name="Rodriguez-Valera F."/>
        </authorList>
    </citation>
    <scope>NUCLEOTIDE SEQUENCE</scope>
</reference>
<organism evidence="4">
    <name type="scientific">uncultured haloarchaeon</name>
    <dbReference type="NCBI Taxonomy" id="160804"/>
    <lineage>
        <taxon>Archaea</taxon>
        <taxon>Methanobacteriati</taxon>
        <taxon>Methanobacteriota</taxon>
        <taxon>Stenosarchaea group</taxon>
        <taxon>Halobacteria</taxon>
        <taxon>Halobacteriales</taxon>
        <taxon>Halobacteriaceae</taxon>
        <taxon>environmental samples</taxon>
    </lineage>
</organism>
<accession>A5YST6</accession>
<name>A5YST6_9EURY</name>
<evidence type="ECO:0000313" key="4">
    <source>
        <dbReference type="EMBL" id="ABQ76043.1"/>
    </source>
</evidence>
<keyword evidence="2" id="KW-0813">Transport</keyword>
<dbReference type="InterPro" id="IPR006311">
    <property type="entry name" value="TAT_signal"/>
</dbReference>
<evidence type="ECO:0000256" key="1">
    <source>
        <dbReference type="ARBA" id="ARBA00004196"/>
    </source>
</evidence>
<dbReference type="PANTHER" id="PTHR43649:SF31">
    <property type="entry name" value="SN-GLYCEROL-3-PHOSPHATE-BINDING PERIPLASMIC PROTEIN UGPB"/>
    <property type="match status" value="1"/>
</dbReference>
<comment type="subcellular location">
    <subcellularLocation>
        <location evidence="1">Cell envelope</location>
    </subcellularLocation>
</comment>
<evidence type="ECO:0000256" key="3">
    <source>
        <dbReference type="ARBA" id="ARBA00022729"/>
    </source>
</evidence>
<sequence>MTTDHSRFAEKVSRRTLLQTTAAGTLAGITGLAGCQGGTSGSQSNIEPISQDSLTIWHAMGGSNGKVLQALVDQFQSETGINVNLVFQDSYEGVLTKTLGALESGSVPDLAQIDSLFAQQVLNTGAVEPVEDLLSDDFPVDDFLPNVTSFFTLDGTLQSMPFNNSNCIMYYNKSAFKAAGLDPESPPETISEVRQYSETLVDEGVTDSGITWPNHVWFVETWFSNDGQSLVDAKNGHDGSASTLTVDNDTARKLYEWWQGMAQDGLYSNPGIEAWGEASTTFLTENAAMLLTSTASVTSTRTQAAENGFEVDTAFYPTVDDDRVGPVIGGASWFASAGLSDERRGRIGQFLEFMGSTEAQIQWHKGTGYYPIRESAIGQLEGEGWFEQNPMYRTAFDQLTQAEQDPATKRMLVGPARQIQTTIQDTSVEIFDDKVSIDQGISNMKSTAAEEFERYSSN</sequence>
<dbReference type="PROSITE" id="PS51318">
    <property type="entry name" value="TAT"/>
    <property type="match status" value="1"/>
</dbReference>
<dbReference type="PANTHER" id="PTHR43649">
    <property type="entry name" value="ARABINOSE-BINDING PROTEIN-RELATED"/>
    <property type="match status" value="1"/>
</dbReference>
<dbReference type="Pfam" id="PF13416">
    <property type="entry name" value="SBP_bac_8"/>
    <property type="match status" value="1"/>
</dbReference>
<evidence type="ECO:0000256" key="2">
    <source>
        <dbReference type="ARBA" id="ARBA00022448"/>
    </source>
</evidence>
<dbReference type="Gene3D" id="3.40.190.10">
    <property type="entry name" value="Periplasmic binding protein-like II"/>
    <property type="match status" value="2"/>
</dbReference>
<dbReference type="InterPro" id="IPR006059">
    <property type="entry name" value="SBP"/>
</dbReference>
<keyword evidence="3" id="KW-0732">Signal</keyword>
<dbReference type="PROSITE" id="PS51257">
    <property type="entry name" value="PROKAR_LIPOPROTEIN"/>
    <property type="match status" value="1"/>
</dbReference>
<dbReference type="CDD" id="cd14748">
    <property type="entry name" value="PBP2_UgpB"/>
    <property type="match status" value="1"/>
</dbReference>